<evidence type="ECO:0000313" key="2">
    <source>
        <dbReference type="EMBL" id="VDO15838.1"/>
    </source>
</evidence>
<accession>A0A0R3TZY7</accession>
<evidence type="ECO:0000256" key="1">
    <source>
        <dbReference type="SAM" id="MobiDB-lite"/>
    </source>
</evidence>
<feature type="region of interest" description="Disordered" evidence="1">
    <location>
        <begin position="1"/>
        <end position="29"/>
    </location>
</feature>
<gene>
    <name evidence="2" type="ORF">HNAJ_LOCUS13410</name>
</gene>
<feature type="compositionally biased region" description="Polar residues" evidence="1">
    <location>
        <begin position="10"/>
        <end position="27"/>
    </location>
</feature>
<sequence length="151" mass="16363">MLRQKGPYSVFSSPQSGLGSRSGSGVEQENADEALKTAFSIDLTMTNEKEGSCTADVEIDGNNADTTDVVPSMHSANFQADYVQISDFSSDHKNESLCPHLFVNHENTMINLTSSLVIASNSSSEAYFSSMAQMKMKASRTVSSILTHLLR</sequence>
<dbReference type="EMBL" id="UZAE01015385">
    <property type="protein sequence ID" value="VDO15838.1"/>
    <property type="molecule type" value="Genomic_DNA"/>
</dbReference>
<proteinExistence type="predicted"/>
<dbReference type="WBParaSite" id="HNAJ_0001343601-mRNA-1">
    <property type="protein sequence ID" value="HNAJ_0001343601-mRNA-1"/>
    <property type="gene ID" value="HNAJ_0001343601"/>
</dbReference>
<organism evidence="4">
    <name type="scientific">Rodentolepis nana</name>
    <name type="common">Dwarf tapeworm</name>
    <name type="synonym">Hymenolepis nana</name>
    <dbReference type="NCBI Taxonomy" id="102285"/>
    <lineage>
        <taxon>Eukaryota</taxon>
        <taxon>Metazoa</taxon>
        <taxon>Spiralia</taxon>
        <taxon>Lophotrochozoa</taxon>
        <taxon>Platyhelminthes</taxon>
        <taxon>Cestoda</taxon>
        <taxon>Eucestoda</taxon>
        <taxon>Cyclophyllidea</taxon>
        <taxon>Hymenolepididae</taxon>
        <taxon>Rodentolepis</taxon>
    </lineage>
</organism>
<dbReference type="Proteomes" id="UP000278807">
    <property type="component" value="Unassembled WGS sequence"/>
</dbReference>
<reference evidence="2 3" key="2">
    <citation type="submission" date="2018-11" db="EMBL/GenBank/DDBJ databases">
        <authorList>
            <consortium name="Pathogen Informatics"/>
        </authorList>
    </citation>
    <scope>NUCLEOTIDE SEQUENCE [LARGE SCALE GENOMIC DNA]</scope>
</reference>
<keyword evidence="3" id="KW-1185">Reference proteome</keyword>
<evidence type="ECO:0000313" key="4">
    <source>
        <dbReference type="WBParaSite" id="HNAJ_0001343601-mRNA-1"/>
    </source>
</evidence>
<dbReference type="AlphaFoldDB" id="A0A0R3TZY7"/>
<name>A0A0R3TZY7_RODNA</name>
<protein>
    <submittedName>
        <fullName evidence="4">Dimer_Tnp_hAT domain-containing protein</fullName>
    </submittedName>
</protein>
<evidence type="ECO:0000313" key="3">
    <source>
        <dbReference type="Proteomes" id="UP000278807"/>
    </source>
</evidence>
<reference evidence="4" key="1">
    <citation type="submission" date="2017-02" db="UniProtKB">
        <authorList>
            <consortium name="WormBaseParasite"/>
        </authorList>
    </citation>
    <scope>IDENTIFICATION</scope>
</reference>